<sequence length="809" mass="92472">FGMESTLWVLWMSIFALLATCVAVWLRNRRHRHGFFKRMGIPGPEPDLLFGNWQQLRKDRINVMEDWIAKYGKMFGYFKGAAPFFIISDVEMIKQCFVKEAHIFYDRPDPSILVEPYNQTLLFLKGDEWRKVRTLMNPSFTSAKMKLMTVIIDACVDEMVKVLDEKAKDGVPVDVSKVTCGLSLDVISKCALAWQVDCQKSPDDPFVLKLRNIVQNSETPVTNTFVAFPSLRKLAELIYPFTKHAKDTFSIVENLRRVVELRRRDSKNRTLDMLQLLLDGQAGDDAEGNTVHTEKKGGQSRLLMSDDRLLANSLLMLLAGFETTAMSLTFMIYLLSQHLDEQETLYNELVAASAINDLNYEKLMRLRRLDMVVRECFRLYPPVVLFLSRACNADTNIMGQFFPKGSHVMVPVWHIHHDPEIWPDPFKFDPERFGPEAPPHHPAAYLPFGLGPRICLGMRRYGIPGPKPDFFSGNWMQLKKNRLEVMESWIKTYGKVFGYYVGEVPYMVITDLNIIKQCLVKEANIAFDRPDLVVNVEPFTSCLIGLVGEEWKRIRATLNPIFTSAKMKMVTQIIQNCADEMLEVLADLVQKGEIVDMATVTRGFSMDVITKSALAWQVDCQKNPTDPLLMGVQKVFEDVDNAVIVNAIRFPILRKILEWLYPYASYYKIINKITENVLNVVKLRRSGQSPRTTDMLQLMLDAQTSGEESSIGSGSNATVFEDRHLLSNCFLFLIAGFDTTASSLAFIMHVLAKYPEEQERVFNEISKAFPDGAELTYDGVQHLKRLDMVVCETLRLYPPVVLFLFQEPK</sequence>
<feature type="non-terminal residue" evidence="1">
    <location>
        <position position="1"/>
    </location>
</feature>
<proteinExistence type="predicted"/>
<reference evidence="1 2" key="1">
    <citation type="journal article" date="2020" name="Cell">
        <title>Large-Scale Comparative Analyses of Tick Genomes Elucidate Their Genetic Diversity and Vector Capacities.</title>
        <authorList>
            <consortium name="Tick Genome and Microbiome Consortium (TIGMIC)"/>
            <person name="Jia N."/>
            <person name="Wang J."/>
            <person name="Shi W."/>
            <person name="Du L."/>
            <person name="Sun Y."/>
            <person name="Zhan W."/>
            <person name="Jiang J.F."/>
            <person name="Wang Q."/>
            <person name="Zhang B."/>
            <person name="Ji P."/>
            <person name="Bell-Sakyi L."/>
            <person name="Cui X.M."/>
            <person name="Yuan T.T."/>
            <person name="Jiang B.G."/>
            <person name="Yang W.F."/>
            <person name="Lam T.T."/>
            <person name="Chang Q.C."/>
            <person name="Ding S.J."/>
            <person name="Wang X.J."/>
            <person name="Zhu J.G."/>
            <person name="Ruan X.D."/>
            <person name="Zhao L."/>
            <person name="Wei J.T."/>
            <person name="Ye R.Z."/>
            <person name="Que T.C."/>
            <person name="Du C.H."/>
            <person name="Zhou Y.H."/>
            <person name="Cheng J.X."/>
            <person name="Dai P.F."/>
            <person name="Guo W.B."/>
            <person name="Han X.H."/>
            <person name="Huang E.J."/>
            <person name="Li L.F."/>
            <person name="Wei W."/>
            <person name="Gao Y.C."/>
            <person name="Liu J.Z."/>
            <person name="Shao H.Z."/>
            <person name="Wang X."/>
            <person name="Wang C.C."/>
            <person name="Yang T.C."/>
            <person name="Huo Q.B."/>
            <person name="Li W."/>
            <person name="Chen H.Y."/>
            <person name="Chen S.E."/>
            <person name="Zhou L.G."/>
            <person name="Ni X.B."/>
            <person name="Tian J.H."/>
            <person name="Sheng Y."/>
            <person name="Liu T."/>
            <person name="Pan Y.S."/>
            <person name="Xia L.Y."/>
            <person name="Li J."/>
            <person name="Zhao F."/>
            <person name="Cao W.C."/>
        </authorList>
    </citation>
    <scope>NUCLEOTIDE SEQUENCE [LARGE SCALE GENOMIC DNA]</scope>
    <source>
        <strain evidence="1">Iper-2018</strain>
    </source>
</reference>
<dbReference type="EMBL" id="JABSTQ010010422">
    <property type="protein sequence ID" value="KAG0421086.1"/>
    <property type="molecule type" value="Genomic_DNA"/>
</dbReference>
<evidence type="ECO:0000313" key="2">
    <source>
        <dbReference type="Proteomes" id="UP000805193"/>
    </source>
</evidence>
<keyword evidence="2" id="KW-1185">Reference proteome</keyword>
<accession>A0AC60PK18</accession>
<evidence type="ECO:0000313" key="1">
    <source>
        <dbReference type="EMBL" id="KAG0421086.1"/>
    </source>
</evidence>
<organism evidence="1 2">
    <name type="scientific">Ixodes persulcatus</name>
    <name type="common">Taiga tick</name>
    <dbReference type="NCBI Taxonomy" id="34615"/>
    <lineage>
        <taxon>Eukaryota</taxon>
        <taxon>Metazoa</taxon>
        <taxon>Ecdysozoa</taxon>
        <taxon>Arthropoda</taxon>
        <taxon>Chelicerata</taxon>
        <taxon>Arachnida</taxon>
        <taxon>Acari</taxon>
        <taxon>Parasitiformes</taxon>
        <taxon>Ixodida</taxon>
        <taxon>Ixodoidea</taxon>
        <taxon>Ixodidae</taxon>
        <taxon>Ixodinae</taxon>
        <taxon>Ixodes</taxon>
    </lineage>
</organism>
<gene>
    <name evidence="1" type="ORF">HPB47_003013</name>
</gene>
<protein>
    <submittedName>
        <fullName evidence="1">Uncharacterized protein</fullName>
    </submittedName>
</protein>
<name>A0AC60PK18_IXOPE</name>
<dbReference type="Proteomes" id="UP000805193">
    <property type="component" value="Unassembled WGS sequence"/>
</dbReference>
<comment type="caution">
    <text evidence="1">The sequence shown here is derived from an EMBL/GenBank/DDBJ whole genome shotgun (WGS) entry which is preliminary data.</text>
</comment>